<dbReference type="STRING" id="570521.SAMN04488508_10279"/>
<reference evidence="3" key="1">
    <citation type="submission" date="2016-11" db="EMBL/GenBank/DDBJ databases">
        <authorList>
            <person name="Varghese N."/>
            <person name="Submissions S."/>
        </authorList>
    </citation>
    <scope>NUCLEOTIDE SEQUENCE [LARGE SCALE GENOMIC DNA]</scope>
    <source>
        <strain evidence="3">DSM 22623</strain>
    </source>
</reference>
<accession>A0A1M6CEK2</accession>
<dbReference type="InterPro" id="IPR012338">
    <property type="entry name" value="Beta-lactam/transpept-like"/>
</dbReference>
<dbReference type="RefSeq" id="WP_084549411.1">
    <property type="nucleotide sequence ID" value="NZ_FQYP01000002.1"/>
</dbReference>
<dbReference type="InterPro" id="IPR050789">
    <property type="entry name" value="Diverse_Enzym_Activities"/>
</dbReference>
<sequence length="358" mass="40785">MYKTSLIPLTFLFSFQMIMGQLDFSKVNGTPNEYFDNMDSAIQSGKYERITSVLIAQKGRVLFEKYYNGADQNSKHNTRSATKTMATLLTGIAIKNGHIKSEKDKIFTYLKHKTPVEYPDPRKLEITIEDLLTMSSMLECNDFNSFSRGNEERMYPIEDWTSFFVDLPIRSYPFEPKPEDQPYGRSFSYCSAGSATMAEIVQKAVGMDVVEFAKQHLFEPLEIKEYKIHYNPEGILNTAGGSEYQSRDFLKLIQMCLNGGAWNGQQIMDKSWIQKATTPKAKVRDGVEYGYLFWLKAFGKEQQYRSYAMAGNGGQKVLAIPELDVVLVITTTNYGNRNAHNYTDEIINEYIVPGVNNG</sequence>
<feature type="domain" description="Beta-lactamase-related" evidence="1">
    <location>
        <begin position="52"/>
        <end position="337"/>
    </location>
</feature>
<organism evidence="2 3">
    <name type="scientific">Aquimarina spongiae</name>
    <dbReference type="NCBI Taxonomy" id="570521"/>
    <lineage>
        <taxon>Bacteria</taxon>
        <taxon>Pseudomonadati</taxon>
        <taxon>Bacteroidota</taxon>
        <taxon>Flavobacteriia</taxon>
        <taxon>Flavobacteriales</taxon>
        <taxon>Flavobacteriaceae</taxon>
        <taxon>Aquimarina</taxon>
    </lineage>
</organism>
<evidence type="ECO:0000259" key="1">
    <source>
        <dbReference type="Pfam" id="PF00144"/>
    </source>
</evidence>
<evidence type="ECO:0000313" key="3">
    <source>
        <dbReference type="Proteomes" id="UP000184432"/>
    </source>
</evidence>
<gene>
    <name evidence="2" type="ORF">SAMN04488508_10279</name>
</gene>
<name>A0A1M6CEK2_9FLAO</name>
<proteinExistence type="predicted"/>
<dbReference type="PANTHER" id="PTHR43283">
    <property type="entry name" value="BETA-LACTAMASE-RELATED"/>
    <property type="match status" value="1"/>
</dbReference>
<dbReference type="Proteomes" id="UP000184432">
    <property type="component" value="Unassembled WGS sequence"/>
</dbReference>
<dbReference type="EMBL" id="FQYP01000002">
    <property type="protein sequence ID" value="SHI59427.1"/>
    <property type="molecule type" value="Genomic_DNA"/>
</dbReference>
<dbReference type="AlphaFoldDB" id="A0A1M6CEK2"/>
<dbReference type="Gene3D" id="3.40.710.10">
    <property type="entry name" value="DD-peptidase/beta-lactamase superfamily"/>
    <property type="match status" value="1"/>
</dbReference>
<protein>
    <submittedName>
        <fullName evidence="2">CubicO group peptidase, beta-lactamase class C family</fullName>
    </submittedName>
</protein>
<dbReference type="InterPro" id="IPR001466">
    <property type="entry name" value="Beta-lactam-related"/>
</dbReference>
<keyword evidence="3" id="KW-1185">Reference proteome</keyword>
<dbReference type="PANTHER" id="PTHR43283:SF7">
    <property type="entry name" value="BETA-LACTAMASE-RELATED DOMAIN-CONTAINING PROTEIN"/>
    <property type="match status" value="1"/>
</dbReference>
<dbReference type="Pfam" id="PF00144">
    <property type="entry name" value="Beta-lactamase"/>
    <property type="match status" value="1"/>
</dbReference>
<dbReference type="SUPFAM" id="SSF56601">
    <property type="entry name" value="beta-lactamase/transpeptidase-like"/>
    <property type="match status" value="1"/>
</dbReference>
<dbReference type="OrthoDB" id="9773047at2"/>
<evidence type="ECO:0000313" key="2">
    <source>
        <dbReference type="EMBL" id="SHI59427.1"/>
    </source>
</evidence>